<feature type="non-terminal residue" evidence="1">
    <location>
        <position position="1"/>
    </location>
</feature>
<organism evidence="1 2">
    <name type="scientific">Favolaschia claudopus</name>
    <dbReference type="NCBI Taxonomy" id="2862362"/>
    <lineage>
        <taxon>Eukaryota</taxon>
        <taxon>Fungi</taxon>
        <taxon>Dikarya</taxon>
        <taxon>Basidiomycota</taxon>
        <taxon>Agaricomycotina</taxon>
        <taxon>Agaricomycetes</taxon>
        <taxon>Agaricomycetidae</taxon>
        <taxon>Agaricales</taxon>
        <taxon>Marasmiineae</taxon>
        <taxon>Mycenaceae</taxon>
        <taxon>Favolaschia</taxon>
    </lineage>
</organism>
<reference evidence="1 2" key="1">
    <citation type="journal article" date="2024" name="J Genomics">
        <title>Draft genome sequencing and assembly of Favolaschia claudopus CIRM-BRFM 2984 isolated from oak limbs.</title>
        <authorList>
            <person name="Navarro D."/>
            <person name="Drula E."/>
            <person name="Chaduli D."/>
            <person name="Cazenave R."/>
            <person name="Ahrendt S."/>
            <person name="Wang J."/>
            <person name="Lipzen A."/>
            <person name="Daum C."/>
            <person name="Barry K."/>
            <person name="Grigoriev I.V."/>
            <person name="Favel A."/>
            <person name="Rosso M.N."/>
            <person name="Martin F."/>
        </authorList>
    </citation>
    <scope>NUCLEOTIDE SEQUENCE [LARGE SCALE GENOMIC DNA]</scope>
    <source>
        <strain evidence="1 2">CIRM-BRFM 2984</strain>
    </source>
</reference>
<comment type="caution">
    <text evidence="1">The sequence shown here is derived from an EMBL/GenBank/DDBJ whole genome shotgun (WGS) entry which is preliminary data.</text>
</comment>
<protein>
    <submittedName>
        <fullName evidence="1">Uncharacterized protein</fullName>
    </submittedName>
</protein>
<dbReference type="AlphaFoldDB" id="A0AAV9Z9H2"/>
<sequence length="104" mass="11314">IGLGRLGGPWTWVWLSTARTPVSGGVFIGVGELAHRDGFSFGSQTWIRSAGFLVGRFSILDVRGIWFWFRFGGFSVGRQLVLVGVGRDCVSCARGCVSDIRVYG</sequence>
<feature type="non-terminal residue" evidence="1">
    <location>
        <position position="104"/>
    </location>
</feature>
<accession>A0AAV9Z9H2</accession>
<keyword evidence="2" id="KW-1185">Reference proteome</keyword>
<evidence type="ECO:0000313" key="1">
    <source>
        <dbReference type="EMBL" id="KAK6974788.1"/>
    </source>
</evidence>
<dbReference type="Proteomes" id="UP001362999">
    <property type="component" value="Unassembled WGS sequence"/>
</dbReference>
<gene>
    <name evidence="1" type="ORF">R3P38DRAFT_3131493</name>
</gene>
<name>A0AAV9Z9H2_9AGAR</name>
<dbReference type="EMBL" id="JAWWNJ010000180">
    <property type="protein sequence ID" value="KAK6974788.1"/>
    <property type="molecule type" value="Genomic_DNA"/>
</dbReference>
<evidence type="ECO:0000313" key="2">
    <source>
        <dbReference type="Proteomes" id="UP001362999"/>
    </source>
</evidence>
<proteinExistence type="predicted"/>